<dbReference type="GO" id="GO:0002181">
    <property type="term" value="P:cytoplasmic translation"/>
    <property type="evidence" value="ECO:0007669"/>
    <property type="project" value="TreeGrafter"/>
</dbReference>
<dbReference type="PANTHER" id="PTHR10715:SF0">
    <property type="entry name" value="LARGE RIBOSOMAL SUBUNIT PROTEIN EL6"/>
    <property type="match status" value="1"/>
</dbReference>
<dbReference type="EMBL" id="SPRH01000108">
    <property type="protein sequence ID" value="TIB95118.1"/>
    <property type="molecule type" value="Genomic_DNA"/>
</dbReference>
<evidence type="ECO:0000256" key="1">
    <source>
        <dbReference type="ARBA" id="ARBA00010592"/>
    </source>
</evidence>
<evidence type="ECO:0000313" key="3">
    <source>
        <dbReference type="Proteomes" id="UP000307169"/>
    </source>
</evidence>
<gene>
    <name evidence="2" type="ORF">E3Q17_04387</name>
</gene>
<name>A0A4T0NG37_9BASI</name>
<protein>
    <submittedName>
        <fullName evidence="2">Uncharacterized protein</fullName>
    </submittedName>
</protein>
<dbReference type="Proteomes" id="UP000307169">
    <property type="component" value="Unassembled WGS sequence"/>
</dbReference>
<proteinExistence type="inferred from homology"/>
<sequence>MANQIAWIYPRITVLILHAVRFRDKRLVFLNQLDYGQLVITGLFKVDSVQFRRVNQAYIIFTSNIINVGAVDQQRRGMLQCQGLEERLPSCESPEEIDVIKAILAEIEEVAIVTKTWKRRFVFHLKFLASIDAYRSI</sequence>
<dbReference type="SUPFAM" id="SSF50104">
    <property type="entry name" value="Translation proteins SH3-like domain"/>
    <property type="match status" value="1"/>
</dbReference>
<dbReference type="Gene3D" id="2.30.30.30">
    <property type="match status" value="1"/>
</dbReference>
<dbReference type="InterPro" id="IPR000915">
    <property type="entry name" value="60S_ribosomal_eL6"/>
</dbReference>
<organism evidence="2 3">
    <name type="scientific">Wallemia mellicola</name>
    <dbReference type="NCBI Taxonomy" id="1708541"/>
    <lineage>
        <taxon>Eukaryota</taxon>
        <taxon>Fungi</taxon>
        <taxon>Dikarya</taxon>
        <taxon>Basidiomycota</taxon>
        <taxon>Wallemiomycotina</taxon>
        <taxon>Wallemiomycetes</taxon>
        <taxon>Wallemiales</taxon>
        <taxon>Wallemiaceae</taxon>
        <taxon>Wallemia</taxon>
    </lineage>
</organism>
<reference evidence="2 3" key="1">
    <citation type="submission" date="2019-03" db="EMBL/GenBank/DDBJ databases">
        <title>Sequencing 25 genomes of Wallemia mellicola.</title>
        <authorList>
            <person name="Gostincar C."/>
        </authorList>
    </citation>
    <scope>NUCLEOTIDE SEQUENCE [LARGE SCALE GENOMIC DNA]</scope>
    <source>
        <strain evidence="2 3">EXF-1262</strain>
    </source>
</reference>
<dbReference type="PANTHER" id="PTHR10715">
    <property type="entry name" value="60S RIBOSOMAL PROTEIN L6"/>
    <property type="match status" value="1"/>
</dbReference>
<dbReference type="AlphaFoldDB" id="A0A4T0NG37"/>
<comment type="similarity">
    <text evidence="1">Belongs to the eukaryotic ribosomal protein eL6 family.</text>
</comment>
<dbReference type="GO" id="GO:0003723">
    <property type="term" value="F:RNA binding"/>
    <property type="evidence" value="ECO:0007669"/>
    <property type="project" value="TreeGrafter"/>
</dbReference>
<comment type="caution">
    <text evidence="2">The sequence shown here is derived from an EMBL/GenBank/DDBJ whole genome shotgun (WGS) entry which is preliminary data.</text>
</comment>
<dbReference type="InterPro" id="IPR014722">
    <property type="entry name" value="Rib_uL2_dom2"/>
</dbReference>
<dbReference type="GO" id="GO:0003735">
    <property type="term" value="F:structural constituent of ribosome"/>
    <property type="evidence" value="ECO:0007669"/>
    <property type="project" value="InterPro"/>
</dbReference>
<dbReference type="InterPro" id="IPR008991">
    <property type="entry name" value="Translation_prot_SH3-like_sf"/>
</dbReference>
<dbReference type="GO" id="GO:0022625">
    <property type="term" value="C:cytosolic large ribosomal subunit"/>
    <property type="evidence" value="ECO:0007669"/>
    <property type="project" value="TreeGrafter"/>
</dbReference>
<evidence type="ECO:0000313" key="2">
    <source>
        <dbReference type="EMBL" id="TIB95118.1"/>
    </source>
</evidence>
<dbReference type="GO" id="GO:0000027">
    <property type="term" value="P:ribosomal large subunit assembly"/>
    <property type="evidence" value="ECO:0007669"/>
    <property type="project" value="TreeGrafter"/>
</dbReference>
<accession>A0A4T0NG37</accession>